<protein>
    <recommendedName>
        <fullName evidence="3">Addiction module protein</fullName>
    </recommendedName>
</protein>
<dbReference type="AlphaFoldDB" id="A0A4R5CG03"/>
<dbReference type="OrthoDB" id="827658at2"/>
<evidence type="ECO:0000313" key="1">
    <source>
        <dbReference type="EMBL" id="TDD97360.1"/>
    </source>
</evidence>
<gene>
    <name evidence="1" type="ORF">E0F76_08575</name>
</gene>
<dbReference type="RefSeq" id="WP_132004271.1">
    <property type="nucleotide sequence ID" value="NZ_SMFK01000004.1"/>
</dbReference>
<accession>A0A4R5CG03</accession>
<reference evidence="1 2" key="1">
    <citation type="submission" date="2019-03" db="EMBL/GenBank/DDBJ databases">
        <title>Flavobacterium AR-3-4 sp. nov. isolated from arctic soil.</title>
        <authorList>
            <person name="Chaudhary D.K."/>
        </authorList>
    </citation>
    <scope>NUCLEOTIDE SEQUENCE [LARGE SCALE GENOMIC DNA]</scope>
    <source>
        <strain evidence="1 2">AR-3-4</strain>
    </source>
</reference>
<dbReference type="EMBL" id="SMFK01000004">
    <property type="protein sequence ID" value="TDD97360.1"/>
    <property type="molecule type" value="Genomic_DNA"/>
</dbReference>
<evidence type="ECO:0000313" key="2">
    <source>
        <dbReference type="Proteomes" id="UP000295479"/>
    </source>
</evidence>
<proteinExistence type="predicted"/>
<sequence length="83" mass="9790">MQSTNLQKDKLDLIDKILHTEDQSTLDFLKSILIDENQEFQLSDEQKTILEKATEKYYSGEEPSFTWEQVKINARKSHNEKKS</sequence>
<comment type="caution">
    <text evidence="1">The sequence shown here is derived from an EMBL/GenBank/DDBJ whole genome shotgun (WGS) entry which is preliminary data.</text>
</comment>
<name>A0A4R5CG03_9FLAO</name>
<keyword evidence="2" id="KW-1185">Reference proteome</keyword>
<evidence type="ECO:0008006" key="3">
    <source>
        <dbReference type="Google" id="ProtNLM"/>
    </source>
</evidence>
<dbReference type="Proteomes" id="UP000295479">
    <property type="component" value="Unassembled WGS sequence"/>
</dbReference>
<organism evidence="1 2">
    <name type="scientific">Flavobacterium cellulosilyticum</name>
    <dbReference type="NCBI Taxonomy" id="2541731"/>
    <lineage>
        <taxon>Bacteria</taxon>
        <taxon>Pseudomonadati</taxon>
        <taxon>Bacteroidota</taxon>
        <taxon>Flavobacteriia</taxon>
        <taxon>Flavobacteriales</taxon>
        <taxon>Flavobacteriaceae</taxon>
        <taxon>Flavobacterium</taxon>
    </lineage>
</organism>